<dbReference type="InterPro" id="IPR000182">
    <property type="entry name" value="GNAT_dom"/>
</dbReference>
<name>A0ABV6R203_9CAUL</name>
<dbReference type="PROSITE" id="PS51186">
    <property type="entry name" value="GNAT"/>
    <property type="match status" value="1"/>
</dbReference>
<dbReference type="NCBIfam" id="NF040501">
    <property type="entry name" value="resist_ArsN2"/>
    <property type="match status" value="1"/>
</dbReference>
<dbReference type="SUPFAM" id="SSF55729">
    <property type="entry name" value="Acyl-CoA N-acyltransferases (Nat)"/>
    <property type="match status" value="1"/>
</dbReference>
<organism evidence="2 3">
    <name type="scientific">Brevundimonas balnearis</name>
    <dbReference type="NCBI Taxonomy" id="1572858"/>
    <lineage>
        <taxon>Bacteria</taxon>
        <taxon>Pseudomonadati</taxon>
        <taxon>Pseudomonadota</taxon>
        <taxon>Alphaproteobacteria</taxon>
        <taxon>Caulobacterales</taxon>
        <taxon>Caulobacteraceae</taxon>
        <taxon>Brevundimonas</taxon>
    </lineage>
</organism>
<dbReference type="InterPro" id="IPR016181">
    <property type="entry name" value="Acyl_CoA_acyltransferase"/>
</dbReference>
<evidence type="ECO:0000313" key="2">
    <source>
        <dbReference type="EMBL" id="MFC0633651.1"/>
    </source>
</evidence>
<proteinExistence type="predicted"/>
<sequence>MTLAVLTPADPAWSAFLSALMDAGLPVDDLTDAGQLFFVSEAGAYGGFALLGSHALLRSIVTPPSLRGTGEGRRMVEALCREAAEQGASTVWLLTTGAADFFASCGFDRTSRDDAPNAIRTTKQFSDICPGSASLMRRVLAA</sequence>
<dbReference type="Proteomes" id="UP001589906">
    <property type="component" value="Unassembled WGS sequence"/>
</dbReference>
<accession>A0ABV6R203</accession>
<feature type="domain" description="N-acetyltransferase" evidence="1">
    <location>
        <begin position="1"/>
        <end position="126"/>
    </location>
</feature>
<dbReference type="CDD" id="cd04301">
    <property type="entry name" value="NAT_SF"/>
    <property type="match status" value="1"/>
</dbReference>
<reference evidence="2 3" key="1">
    <citation type="submission" date="2024-09" db="EMBL/GenBank/DDBJ databases">
        <authorList>
            <person name="Sun Q."/>
            <person name="Mori K."/>
        </authorList>
    </citation>
    <scope>NUCLEOTIDE SEQUENCE [LARGE SCALE GENOMIC DNA]</scope>
    <source>
        <strain evidence="2 3">NCAIM B.02621</strain>
    </source>
</reference>
<keyword evidence="3" id="KW-1185">Reference proteome</keyword>
<evidence type="ECO:0000259" key="1">
    <source>
        <dbReference type="PROSITE" id="PS51186"/>
    </source>
</evidence>
<gene>
    <name evidence="2" type="primary">arsN2</name>
    <name evidence="2" type="ORF">ACFFGE_07145</name>
</gene>
<dbReference type="Gene3D" id="3.40.630.30">
    <property type="match status" value="1"/>
</dbReference>
<comment type="caution">
    <text evidence="2">The sequence shown here is derived from an EMBL/GenBank/DDBJ whole genome shotgun (WGS) entry which is preliminary data.</text>
</comment>
<evidence type="ECO:0000313" key="3">
    <source>
        <dbReference type="Proteomes" id="UP001589906"/>
    </source>
</evidence>
<dbReference type="EMBL" id="JBHLSW010000005">
    <property type="protein sequence ID" value="MFC0633651.1"/>
    <property type="molecule type" value="Genomic_DNA"/>
</dbReference>
<dbReference type="RefSeq" id="WP_376835599.1">
    <property type="nucleotide sequence ID" value="NZ_JBHLSW010000005.1"/>
</dbReference>
<dbReference type="Pfam" id="PF13508">
    <property type="entry name" value="Acetyltransf_7"/>
    <property type="match status" value="1"/>
</dbReference>
<protein>
    <submittedName>
        <fullName evidence="2">Arsenic resistance N-acetyltransferase ArsN2</fullName>
    </submittedName>
</protein>